<dbReference type="Gene3D" id="3.40.50.1970">
    <property type="match status" value="1"/>
</dbReference>
<keyword evidence="16 18" id="KW-0456">Lyase</keyword>
<reference evidence="21 22" key="1">
    <citation type="submission" date="2016-10" db="EMBL/GenBank/DDBJ databases">
        <authorList>
            <person name="de Groot N.N."/>
        </authorList>
    </citation>
    <scope>NUCLEOTIDE SEQUENCE [LARGE SCALE GENOMIC DNA]</scope>
    <source>
        <strain evidence="21 22">CGMCC 1.6502</strain>
    </source>
</reference>
<comment type="similarity">
    <text evidence="6 18">Belongs to the sugar phosphate cyclases superfamily. Dehydroquinate synthase family.</text>
</comment>
<feature type="binding site" evidence="18">
    <location>
        <position position="260"/>
    </location>
    <ligand>
        <name>Zn(2+)</name>
        <dbReference type="ChEBI" id="CHEBI:29105"/>
    </ligand>
</feature>
<proteinExistence type="inferred from homology"/>
<keyword evidence="10 18" id="KW-0028">Amino-acid biosynthesis</keyword>
<comment type="cofactor">
    <cofactor evidence="2 18">
        <name>NAD(+)</name>
        <dbReference type="ChEBI" id="CHEBI:57540"/>
    </cofactor>
</comment>
<dbReference type="HAMAP" id="MF_00110">
    <property type="entry name" value="DHQ_synthase"/>
    <property type="match status" value="1"/>
</dbReference>
<dbReference type="PANTHER" id="PTHR43622:SF7">
    <property type="entry name" value="3-DEHYDROQUINATE SYNTHASE, CHLOROPLASTIC"/>
    <property type="match status" value="1"/>
</dbReference>
<evidence type="ECO:0000256" key="5">
    <source>
        <dbReference type="ARBA" id="ARBA00004661"/>
    </source>
</evidence>
<keyword evidence="22" id="KW-1185">Reference proteome</keyword>
<dbReference type="RefSeq" id="WP_093210367.1">
    <property type="nucleotide sequence ID" value="NZ_FNFL01000001.1"/>
</dbReference>
<feature type="binding site" evidence="18">
    <location>
        <position position="148"/>
    </location>
    <ligand>
        <name>NAD(+)</name>
        <dbReference type="ChEBI" id="CHEBI:57540"/>
    </ligand>
</feature>
<keyword evidence="17 18" id="KW-0170">Cobalt</keyword>
<evidence type="ECO:0000256" key="1">
    <source>
        <dbReference type="ARBA" id="ARBA00001393"/>
    </source>
</evidence>
<dbReference type="InterPro" id="IPR030960">
    <property type="entry name" value="DHQS/DOIS_N"/>
</dbReference>
<feature type="binding site" evidence="18">
    <location>
        <position position="181"/>
    </location>
    <ligand>
        <name>Zn(2+)</name>
        <dbReference type="ChEBI" id="CHEBI:29105"/>
    </ligand>
</feature>
<dbReference type="NCBIfam" id="TIGR01357">
    <property type="entry name" value="aroB"/>
    <property type="match status" value="1"/>
</dbReference>
<dbReference type="AlphaFoldDB" id="A0A1G8VPX4"/>
<comment type="catalytic activity">
    <reaction evidence="1 18">
        <text>7-phospho-2-dehydro-3-deoxy-D-arabino-heptonate = 3-dehydroquinate + phosphate</text>
        <dbReference type="Rhea" id="RHEA:21968"/>
        <dbReference type="ChEBI" id="CHEBI:32364"/>
        <dbReference type="ChEBI" id="CHEBI:43474"/>
        <dbReference type="ChEBI" id="CHEBI:58394"/>
        <dbReference type="EC" id="4.2.3.4"/>
    </reaction>
</comment>
<feature type="binding site" evidence="18">
    <location>
        <begin position="127"/>
        <end position="128"/>
    </location>
    <ligand>
        <name>NAD(+)</name>
        <dbReference type="ChEBI" id="CHEBI:57540"/>
    </ligand>
</feature>
<comment type="cofactor">
    <cofactor evidence="18">
        <name>Co(2+)</name>
        <dbReference type="ChEBI" id="CHEBI:48828"/>
    </cofactor>
    <cofactor evidence="18">
        <name>Zn(2+)</name>
        <dbReference type="ChEBI" id="CHEBI:29105"/>
    </cofactor>
    <text evidence="18">Binds 1 divalent metal cation per subunit. Can use either Co(2+) or Zn(2+).</text>
</comment>
<dbReference type="InterPro" id="IPR016037">
    <property type="entry name" value="DHQ_synth_AroB"/>
</dbReference>
<dbReference type="Gene3D" id="1.20.1090.10">
    <property type="entry name" value="Dehydroquinate synthase-like - alpha domain"/>
    <property type="match status" value="1"/>
</dbReference>
<evidence type="ECO:0000256" key="3">
    <source>
        <dbReference type="ARBA" id="ARBA00001947"/>
    </source>
</evidence>
<dbReference type="PANTHER" id="PTHR43622">
    <property type="entry name" value="3-DEHYDROQUINATE SYNTHASE"/>
    <property type="match status" value="1"/>
</dbReference>
<name>A0A1G8VPX4_9BACI</name>
<feature type="binding site" evidence="18">
    <location>
        <position position="139"/>
    </location>
    <ligand>
        <name>NAD(+)</name>
        <dbReference type="ChEBI" id="CHEBI:57540"/>
    </ligand>
</feature>
<evidence type="ECO:0000256" key="8">
    <source>
        <dbReference type="ARBA" id="ARBA00017684"/>
    </source>
</evidence>
<evidence type="ECO:0000313" key="22">
    <source>
        <dbReference type="Proteomes" id="UP000198694"/>
    </source>
</evidence>
<keyword evidence="13 18" id="KW-0862">Zinc</keyword>
<evidence type="ECO:0000256" key="10">
    <source>
        <dbReference type="ARBA" id="ARBA00022605"/>
    </source>
</evidence>
<evidence type="ECO:0000256" key="4">
    <source>
        <dbReference type="ARBA" id="ARBA00004496"/>
    </source>
</evidence>
<comment type="subcellular location">
    <subcellularLocation>
        <location evidence="4 18">Cytoplasm</location>
    </subcellularLocation>
</comment>
<dbReference type="GO" id="GO:0005737">
    <property type="term" value="C:cytoplasm"/>
    <property type="evidence" value="ECO:0007669"/>
    <property type="project" value="UniProtKB-SubCell"/>
</dbReference>
<dbReference type="GO" id="GO:0000166">
    <property type="term" value="F:nucleotide binding"/>
    <property type="evidence" value="ECO:0007669"/>
    <property type="project" value="UniProtKB-KW"/>
</dbReference>
<comment type="pathway">
    <text evidence="5 18">Metabolic intermediate biosynthesis; chorismate biosynthesis; chorismate from D-erythrose 4-phosphate and phosphoenolpyruvate: step 2/7.</text>
</comment>
<evidence type="ECO:0000256" key="7">
    <source>
        <dbReference type="ARBA" id="ARBA00013031"/>
    </source>
</evidence>
<dbReference type="GO" id="GO:0003856">
    <property type="term" value="F:3-dehydroquinate synthase activity"/>
    <property type="evidence" value="ECO:0007669"/>
    <property type="project" value="UniProtKB-UniRule"/>
</dbReference>
<feature type="binding site" evidence="18">
    <location>
        <position position="243"/>
    </location>
    <ligand>
        <name>Zn(2+)</name>
        <dbReference type="ChEBI" id="CHEBI:29105"/>
    </ligand>
</feature>
<evidence type="ECO:0000256" key="2">
    <source>
        <dbReference type="ARBA" id="ARBA00001911"/>
    </source>
</evidence>
<evidence type="ECO:0000259" key="20">
    <source>
        <dbReference type="Pfam" id="PF24621"/>
    </source>
</evidence>
<feature type="domain" description="3-dehydroquinate synthase C-terminal" evidence="20">
    <location>
        <begin position="178"/>
        <end position="319"/>
    </location>
</feature>
<dbReference type="CDD" id="cd08195">
    <property type="entry name" value="DHQS"/>
    <property type="match status" value="1"/>
</dbReference>
<dbReference type="PIRSF" id="PIRSF001455">
    <property type="entry name" value="DHQ_synth"/>
    <property type="match status" value="1"/>
</dbReference>
<protein>
    <recommendedName>
        <fullName evidence="8 18">3-dehydroquinate synthase</fullName>
        <shortName evidence="18">DHQS</shortName>
        <ecNumber evidence="7 18">4.2.3.4</ecNumber>
    </recommendedName>
</protein>
<dbReference type="FunFam" id="3.40.50.1970:FF:000007">
    <property type="entry name" value="Pentafunctional AROM polypeptide"/>
    <property type="match status" value="1"/>
</dbReference>
<sequence length="359" mass="40037">MDSITIHTSTNQYQVHIGQKIRHKVPVFLSKHYPSILIITDSVVADLYLEDVKRSFSSEQQIFTAIVPAGEASKNKDCFFDLITKCIDSSLDRHSLIIALGGGVVGDLAGFVAASYMRGIDYVQIPTTLLAHDSSVGGKVAINHPQGKNLIGSFYPPQAVVYDVETLYTLPEQEIRSGYAEIIKHGLISDEVYFEDIIQNGSINKLSNSILMDHLLKGIAVKAEIVEKDEKESGQRQYLNLGHTLGHAIEAELGYGAITHGEAVAIGLLFAMKVSETVYSEDFPYQRLKNWMKKNNYPLTVTGLDEQALIGRMKKDKKSKNQKVQMVLLKSIGKPCVHEVDDRLLMELLHKFLRELVNH</sequence>
<dbReference type="InterPro" id="IPR030963">
    <property type="entry name" value="DHQ_synth_fam"/>
</dbReference>
<feature type="binding site" evidence="18">
    <location>
        <begin position="103"/>
        <end position="107"/>
    </location>
    <ligand>
        <name>NAD(+)</name>
        <dbReference type="ChEBI" id="CHEBI:57540"/>
    </ligand>
</feature>
<feature type="domain" description="3-dehydroquinate synthase N-terminal" evidence="19">
    <location>
        <begin position="65"/>
        <end position="176"/>
    </location>
</feature>
<evidence type="ECO:0000256" key="18">
    <source>
        <dbReference type="HAMAP-Rule" id="MF_00110"/>
    </source>
</evidence>
<evidence type="ECO:0000256" key="17">
    <source>
        <dbReference type="ARBA" id="ARBA00023285"/>
    </source>
</evidence>
<keyword evidence="9 18" id="KW-0963">Cytoplasm</keyword>
<organism evidence="21 22">
    <name type="scientific">Sediminibacillus albus</name>
    <dbReference type="NCBI Taxonomy" id="407036"/>
    <lineage>
        <taxon>Bacteria</taxon>
        <taxon>Bacillati</taxon>
        <taxon>Bacillota</taxon>
        <taxon>Bacilli</taxon>
        <taxon>Bacillales</taxon>
        <taxon>Bacillaceae</taxon>
        <taxon>Sediminibacillus</taxon>
    </lineage>
</organism>
<accession>A0A1G8VPX4</accession>
<dbReference type="EC" id="4.2.3.4" evidence="7 18"/>
<comment type="cofactor">
    <cofactor evidence="3">
        <name>Zn(2+)</name>
        <dbReference type="ChEBI" id="CHEBI:29105"/>
    </cofactor>
</comment>
<dbReference type="Proteomes" id="UP000198694">
    <property type="component" value="Unassembled WGS sequence"/>
</dbReference>
<evidence type="ECO:0000256" key="14">
    <source>
        <dbReference type="ARBA" id="ARBA00023027"/>
    </source>
</evidence>
<dbReference type="EMBL" id="FNFL01000001">
    <property type="protein sequence ID" value="SDJ67465.1"/>
    <property type="molecule type" value="Genomic_DNA"/>
</dbReference>
<feature type="binding site" evidence="18">
    <location>
        <begin position="166"/>
        <end position="169"/>
    </location>
    <ligand>
        <name>NAD(+)</name>
        <dbReference type="ChEBI" id="CHEBI:57540"/>
    </ligand>
</feature>
<keyword evidence="12 18" id="KW-0547">Nucleotide-binding</keyword>
<dbReference type="Pfam" id="PF24621">
    <property type="entry name" value="DHQS_C"/>
    <property type="match status" value="1"/>
</dbReference>
<dbReference type="GO" id="GO:0009073">
    <property type="term" value="P:aromatic amino acid family biosynthetic process"/>
    <property type="evidence" value="ECO:0007669"/>
    <property type="project" value="UniProtKB-KW"/>
</dbReference>
<dbReference type="Pfam" id="PF01761">
    <property type="entry name" value="DHQ_synthase"/>
    <property type="match status" value="1"/>
</dbReference>
<dbReference type="GO" id="GO:0009423">
    <property type="term" value="P:chorismate biosynthetic process"/>
    <property type="evidence" value="ECO:0007669"/>
    <property type="project" value="UniProtKB-UniRule"/>
</dbReference>
<evidence type="ECO:0000256" key="13">
    <source>
        <dbReference type="ARBA" id="ARBA00022833"/>
    </source>
</evidence>
<evidence type="ECO:0000313" key="21">
    <source>
        <dbReference type="EMBL" id="SDJ67465.1"/>
    </source>
</evidence>
<comment type="function">
    <text evidence="18">Catalyzes the conversion of 3-deoxy-D-arabino-heptulosonate 7-phosphate (DAHP) to dehydroquinate (DHQ).</text>
</comment>
<dbReference type="STRING" id="407036.SAMN05216243_0230"/>
<evidence type="ECO:0000256" key="9">
    <source>
        <dbReference type="ARBA" id="ARBA00022490"/>
    </source>
</evidence>
<dbReference type="OrthoDB" id="9806583at2"/>
<evidence type="ECO:0000256" key="16">
    <source>
        <dbReference type="ARBA" id="ARBA00023239"/>
    </source>
</evidence>
<keyword evidence="15 18" id="KW-0057">Aromatic amino acid biosynthesis</keyword>
<dbReference type="InterPro" id="IPR056179">
    <property type="entry name" value="DHQS_C"/>
</dbReference>
<dbReference type="UniPathway" id="UPA00053">
    <property type="reaction ID" value="UER00085"/>
</dbReference>
<evidence type="ECO:0000256" key="12">
    <source>
        <dbReference type="ARBA" id="ARBA00022741"/>
    </source>
</evidence>
<evidence type="ECO:0000256" key="6">
    <source>
        <dbReference type="ARBA" id="ARBA00005412"/>
    </source>
</evidence>
<dbReference type="SUPFAM" id="SSF56796">
    <property type="entry name" value="Dehydroquinate synthase-like"/>
    <property type="match status" value="1"/>
</dbReference>
<keyword evidence="14 18" id="KW-0520">NAD</keyword>
<comment type="caution">
    <text evidence="18">Lacks conserved residue(s) required for the propagation of feature annotation.</text>
</comment>
<gene>
    <name evidence="18" type="primary">aroB</name>
    <name evidence="21" type="ORF">SAMN05216243_0230</name>
</gene>
<dbReference type="InterPro" id="IPR050071">
    <property type="entry name" value="Dehydroquinate_synthase"/>
</dbReference>
<evidence type="ECO:0000259" key="19">
    <source>
        <dbReference type="Pfam" id="PF01761"/>
    </source>
</evidence>
<dbReference type="GO" id="GO:0046872">
    <property type="term" value="F:metal ion binding"/>
    <property type="evidence" value="ECO:0007669"/>
    <property type="project" value="UniProtKB-KW"/>
</dbReference>
<evidence type="ECO:0000256" key="15">
    <source>
        <dbReference type="ARBA" id="ARBA00023141"/>
    </source>
</evidence>
<dbReference type="GO" id="GO:0008652">
    <property type="term" value="P:amino acid biosynthetic process"/>
    <property type="evidence" value="ECO:0007669"/>
    <property type="project" value="UniProtKB-KW"/>
</dbReference>
<evidence type="ECO:0000256" key="11">
    <source>
        <dbReference type="ARBA" id="ARBA00022723"/>
    </source>
</evidence>
<keyword evidence="11 18" id="KW-0479">Metal-binding</keyword>